<dbReference type="Pfam" id="PF08376">
    <property type="entry name" value="NIT"/>
    <property type="match status" value="1"/>
</dbReference>
<dbReference type="GO" id="GO:0007165">
    <property type="term" value="P:signal transduction"/>
    <property type="evidence" value="ECO:0007669"/>
    <property type="project" value="UniProtKB-KW"/>
</dbReference>
<dbReference type="Proteomes" id="UP001228113">
    <property type="component" value="Chromosome"/>
</dbReference>
<keyword evidence="4" id="KW-0472">Membrane</keyword>
<evidence type="ECO:0000256" key="2">
    <source>
        <dbReference type="ARBA" id="ARBA00029447"/>
    </source>
</evidence>
<reference evidence="8" key="1">
    <citation type="journal article" date="2023" name="Int. J. Syst. Evol. Microbiol.">
        <title>Mesoterricola silvestris gen. nov., sp. nov., Mesoterricola sediminis sp. nov., Geothrix oryzae sp. nov., Geothrix edaphica sp. nov., Geothrix rubra sp. nov., and Geothrix limicola sp. nov., six novel members of Acidobacteriota isolated from soils.</title>
        <authorList>
            <person name="Itoh H."/>
            <person name="Sugisawa Y."/>
            <person name="Mise K."/>
            <person name="Xu Z."/>
            <person name="Kuniyasu M."/>
            <person name="Ushijima N."/>
            <person name="Kawano K."/>
            <person name="Kobayashi E."/>
            <person name="Shiratori Y."/>
            <person name="Masuda Y."/>
            <person name="Senoo K."/>
        </authorList>
    </citation>
    <scope>NUCLEOTIDE SEQUENCE</scope>
    <source>
        <strain evidence="8">W786</strain>
    </source>
</reference>
<dbReference type="RefSeq" id="WP_316411513.1">
    <property type="nucleotide sequence ID" value="NZ_AP027081.1"/>
</dbReference>
<evidence type="ECO:0000313" key="8">
    <source>
        <dbReference type="EMBL" id="BDU76770.1"/>
    </source>
</evidence>
<keyword evidence="4" id="KW-1133">Transmembrane helix</keyword>
<dbReference type="PANTHER" id="PTHR43531:SF11">
    <property type="entry name" value="METHYL-ACCEPTING CHEMOTAXIS PROTEIN 3"/>
    <property type="match status" value="1"/>
</dbReference>
<dbReference type="InterPro" id="IPR004089">
    <property type="entry name" value="MCPsignal_dom"/>
</dbReference>
<comment type="similarity">
    <text evidence="2">Belongs to the methyl-accepting chemotaxis (MCP) protein family.</text>
</comment>
<evidence type="ECO:0000313" key="9">
    <source>
        <dbReference type="Proteomes" id="UP001228113"/>
    </source>
</evidence>
<feature type="domain" description="HAMP" evidence="6">
    <location>
        <begin position="605"/>
        <end position="657"/>
    </location>
</feature>
<feature type="domain" description="Methyl-accepting transducer" evidence="5">
    <location>
        <begin position="746"/>
        <end position="961"/>
    </location>
</feature>
<accession>A0AA48GYJ5</accession>
<feature type="domain" description="NIT" evidence="7">
    <location>
        <begin position="53"/>
        <end position="301"/>
    </location>
</feature>
<dbReference type="AlphaFoldDB" id="A0AA48GYJ5"/>
<dbReference type="Gene3D" id="1.10.287.950">
    <property type="entry name" value="Methyl-accepting chemotaxis protein"/>
    <property type="match status" value="3"/>
</dbReference>
<dbReference type="KEGG" id="msea:METESE_17280"/>
<keyword evidence="4" id="KW-0812">Transmembrane</keyword>
<evidence type="ECO:0008006" key="10">
    <source>
        <dbReference type="Google" id="ProtNLM"/>
    </source>
</evidence>
<feature type="domain" description="HAMP" evidence="6">
    <location>
        <begin position="332"/>
        <end position="384"/>
    </location>
</feature>
<dbReference type="GO" id="GO:0004888">
    <property type="term" value="F:transmembrane signaling receptor activity"/>
    <property type="evidence" value="ECO:0007669"/>
    <property type="project" value="TreeGrafter"/>
</dbReference>
<dbReference type="Pfam" id="PF00015">
    <property type="entry name" value="MCPsignal"/>
    <property type="match status" value="1"/>
</dbReference>
<feature type="domain" description="HAMP" evidence="6">
    <location>
        <begin position="423"/>
        <end position="475"/>
    </location>
</feature>
<proteinExistence type="inferred from homology"/>
<keyword evidence="3" id="KW-0807">Transducer</keyword>
<dbReference type="PROSITE" id="PS50885">
    <property type="entry name" value="HAMP"/>
    <property type="match status" value="3"/>
</dbReference>
<sequence length="1063" mass="110298">MGILDRFRTRGRLAAMVGVPIVFLVGFCVAGAWNGLQAYREAQAAQELGRVCLRVGDAVHELQKERGATAGFLASGGSAFGPEKTAAREKADEALRRLASAARESGLSAPAVAEKMRLAEARLADLAAWRRRADDRAVPVPEHLANYSGLIGALLGVVEEIPRGTRDLGLYTAAQTYLQLMRVKEDAGIERATLNSALTAGRFQEGLFQRFATLVGQQTAGLLTVRTLADPGQQAYLDTCLAGSFAAEVARYRALAFAGGALGGPGADPARWFSAATARIDALKAVEDRLGADLRTRVQAARAQAFQQLALAVGIMVLALGLSVVLAARFARDIVRPLAVCDAALQRLSAGDIPPRVEATFYGEFEEMRGNLNRCIDAVNALVRDAGMLSRAGVEGRLSARADVQGHQGDFRRIVQGVNDCLDAFLGPLDVAARYVDRISKGDVPPRITQDYPGDFAALRDSLNRCIDAVQALVEDAGTLSRAGVEGRLSVRADAQRHQGDFRRIVQGVNDCLDAVIGPLHVAAATVGRLSRGEIPPPITADYRGDFNDIKDNLNTCVASIALLVTEMERIIAAAREGRLQVRAEPGDLAGAYRGLLLGLNATLDAVVEPIQDVIRVVGALQGGDLTQRVEGAYLGDYRGLSEAMNQSIARLADTLQEIARASHTLAAASEELSTSAAVIAGNAEELLAQADRASAGVREASTGVKDLAGGVEAIREQADGVATGAEQVNSRLDSAGAAVEEMSVSLATVDGSVRRISEHMNAISDSTGTMTGAVDSVASAIREMEASLQAVAGNAASAAGIAAEATGAAETAAGQMARLGDHARQVGSVVDLIKGIADQTNLLALNATIEAASAGEAGRGFAVVAGEVKALAKQTAQATDEVGTRIAAIQESTDRAVQAIGDVVRVIERIAGISGSIASAVEEQHTSTAIIARNVGQAAGSAGQVARSVTDVAEGARAVSHNLREVTLGAQELSRNLQDAVLGVRGIAGRMRALAGGTASMATSGQGASAAVADVAGSVGVVRSSSQASARGVAEIRNASNDLARLAETLRASVSRFRLEGA</sequence>
<name>A0AA48GYJ5_9BACT</name>
<dbReference type="Gene3D" id="1.20.120.1530">
    <property type="match status" value="2"/>
</dbReference>
<dbReference type="GO" id="GO:0005886">
    <property type="term" value="C:plasma membrane"/>
    <property type="evidence" value="ECO:0007669"/>
    <property type="project" value="TreeGrafter"/>
</dbReference>
<gene>
    <name evidence="8" type="ORF">METESE_17280</name>
</gene>
<evidence type="ECO:0000256" key="1">
    <source>
        <dbReference type="ARBA" id="ARBA00022500"/>
    </source>
</evidence>
<dbReference type="PROSITE" id="PS50111">
    <property type="entry name" value="CHEMOTAXIS_TRANSDUC_2"/>
    <property type="match status" value="1"/>
</dbReference>
<dbReference type="SMART" id="SM00283">
    <property type="entry name" value="MA"/>
    <property type="match status" value="1"/>
</dbReference>
<dbReference type="InterPro" id="IPR051310">
    <property type="entry name" value="MCP_chemotaxis"/>
</dbReference>
<protein>
    <recommendedName>
        <fullName evidence="10">Methyl-accepting chemotaxis protein</fullName>
    </recommendedName>
</protein>
<dbReference type="SMART" id="SM00304">
    <property type="entry name" value="HAMP"/>
    <property type="match status" value="6"/>
</dbReference>
<dbReference type="PANTHER" id="PTHR43531">
    <property type="entry name" value="PROTEIN ICFG"/>
    <property type="match status" value="1"/>
</dbReference>
<dbReference type="Pfam" id="PF18947">
    <property type="entry name" value="HAMP_2"/>
    <property type="match status" value="4"/>
</dbReference>
<evidence type="ECO:0000259" key="6">
    <source>
        <dbReference type="PROSITE" id="PS50885"/>
    </source>
</evidence>
<evidence type="ECO:0000256" key="3">
    <source>
        <dbReference type="PROSITE-ProRule" id="PRU00284"/>
    </source>
</evidence>
<organism evidence="8 9">
    <name type="scientific">Mesoterricola sediminis</name>
    <dbReference type="NCBI Taxonomy" id="2927980"/>
    <lineage>
        <taxon>Bacteria</taxon>
        <taxon>Pseudomonadati</taxon>
        <taxon>Acidobacteriota</taxon>
        <taxon>Holophagae</taxon>
        <taxon>Holophagales</taxon>
        <taxon>Holophagaceae</taxon>
        <taxon>Mesoterricola</taxon>
    </lineage>
</organism>
<dbReference type="InterPro" id="IPR013587">
    <property type="entry name" value="Nitrate/nitrite_sensing"/>
</dbReference>
<keyword evidence="1" id="KW-0145">Chemotaxis</keyword>
<evidence type="ECO:0000256" key="4">
    <source>
        <dbReference type="SAM" id="Phobius"/>
    </source>
</evidence>
<evidence type="ECO:0000259" key="5">
    <source>
        <dbReference type="PROSITE" id="PS50111"/>
    </source>
</evidence>
<feature type="transmembrane region" description="Helical" evidence="4">
    <location>
        <begin position="309"/>
        <end position="328"/>
    </location>
</feature>
<dbReference type="GO" id="GO:0006935">
    <property type="term" value="P:chemotaxis"/>
    <property type="evidence" value="ECO:0007669"/>
    <property type="project" value="UniProtKB-KW"/>
</dbReference>
<dbReference type="InterPro" id="IPR010910">
    <property type="entry name" value="Nitrate/nitrite_sensing_bac"/>
</dbReference>
<dbReference type="EMBL" id="AP027081">
    <property type="protein sequence ID" value="BDU76770.1"/>
    <property type="molecule type" value="Genomic_DNA"/>
</dbReference>
<keyword evidence="9" id="KW-1185">Reference proteome</keyword>
<dbReference type="InterPro" id="IPR003660">
    <property type="entry name" value="HAMP_dom"/>
</dbReference>
<evidence type="ECO:0000259" key="7">
    <source>
        <dbReference type="PROSITE" id="PS50906"/>
    </source>
</evidence>
<dbReference type="PROSITE" id="PS50906">
    <property type="entry name" value="NIT"/>
    <property type="match status" value="1"/>
</dbReference>
<dbReference type="SUPFAM" id="SSF58104">
    <property type="entry name" value="Methyl-accepting chemotaxis protein (MCP) signaling domain"/>
    <property type="match status" value="2"/>
</dbReference>
<feature type="transmembrane region" description="Helical" evidence="4">
    <location>
        <begin position="12"/>
        <end position="33"/>
    </location>
</feature>